<evidence type="ECO:0000313" key="7">
    <source>
        <dbReference type="Proteomes" id="UP001152320"/>
    </source>
</evidence>
<dbReference type="PANTHER" id="PTHR14682:SF1">
    <property type="entry name" value="KATNB1-LIKE PROTEIN 1"/>
    <property type="match status" value="1"/>
</dbReference>
<evidence type="ECO:0000256" key="4">
    <source>
        <dbReference type="SAM" id="MobiDB-lite"/>
    </source>
</evidence>
<keyword evidence="7" id="KW-1185">Reference proteome</keyword>
<keyword evidence="2" id="KW-0963">Cytoplasm</keyword>
<dbReference type="PANTHER" id="PTHR14682">
    <property type="entry name" value="KATNB1-LIKE PROTEIN 1"/>
    <property type="match status" value="1"/>
</dbReference>
<feature type="compositionally biased region" description="Basic residues" evidence="4">
    <location>
        <begin position="73"/>
        <end position="92"/>
    </location>
</feature>
<proteinExistence type="predicted"/>
<gene>
    <name evidence="6" type="ORF">HOLleu_08089</name>
</gene>
<feature type="domain" description="Katanin p80 subunit C-terminal" evidence="5">
    <location>
        <begin position="187"/>
        <end position="345"/>
    </location>
</feature>
<dbReference type="GO" id="GO:0008017">
    <property type="term" value="F:microtubule binding"/>
    <property type="evidence" value="ECO:0007669"/>
    <property type="project" value="InterPro"/>
</dbReference>
<dbReference type="Pfam" id="PF13925">
    <property type="entry name" value="Katanin_con80"/>
    <property type="match status" value="1"/>
</dbReference>
<reference evidence="6" key="1">
    <citation type="submission" date="2021-10" db="EMBL/GenBank/DDBJ databases">
        <title>Tropical sea cucumber genome reveals ecological adaptation and Cuvierian tubules defense mechanism.</title>
        <authorList>
            <person name="Chen T."/>
        </authorList>
    </citation>
    <scope>NUCLEOTIDE SEQUENCE</scope>
    <source>
        <strain evidence="6">Nanhai2018</strain>
        <tissue evidence="6">Muscle</tissue>
    </source>
</reference>
<evidence type="ECO:0000256" key="2">
    <source>
        <dbReference type="ARBA" id="ARBA00022490"/>
    </source>
</evidence>
<evidence type="ECO:0000259" key="5">
    <source>
        <dbReference type="Pfam" id="PF13925"/>
    </source>
</evidence>
<keyword evidence="3" id="KW-0206">Cytoskeleton</keyword>
<comment type="caution">
    <text evidence="6">The sequence shown here is derived from an EMBL/GenBank/DDBJ whole genome shotgun (WGS) entry which is preliminary data.</text>
</comment>
<accession>A0A9Q1CH05</accession>
<protein>
    <submittedName>
        <fullName evidence="6">KATNB1-like protein 1</fullName>
    </submittedName>
</protein>
<dbReference type="GO" id="GO:0005730">
    <property type="term" value="C:nucleolus"/>
    <property type="evidence" value="ECO:0007669"/>
    <property type="project" value="TreeGrafter"/>
</dbReference>
<evidence type="ECO:0000256" key="3">
    <source>
        <dbReference type="ARBA" id="ARBA00023212"/>
    </source>
</evidence>
<dbReference type="AlphaFoldDB" id="A0A9Q1CH05"/>
<feature type="compositionally biased region" description="Basic and acidic residues" evidence="4">
    <location>
        <begin position="154"/>
        <end position="167"/>
    </location>
</feature>
<dbReference type="InterPro" id="IPR028021">
    <property type="entry name" value="Katanin_C-terminal"/>
</dbReference>
<name>A0A9Q1CH05_HOLLE</name>
<feature type="region of interest" description="Disordered" evidence="4">
    <location>
        <begin position="58"/>
        <end position="111"/>
    </location>
</feature>
<comment type="subcellular location">
    <subcellularLocation>
        <location evidence="1">Cytoplasm</location>
        <location evidence="1">Cytoskeleton</location>
    </subcellularLocation>
</comment>
<evidence type="ECO:0000256" key="1">
    <source>
        <dbReference type="ARBA" id="ARBA00004245"/>
    </source>
</evidence>
<dbReference type="EMBL" id="JAIZAY010000003">
    <property type="protein sequence ID" value="KAJ8045146.1"/>
    <property type="molecule type" value="Genomic_DNA"/>
</dbReference>
<dbReference type="Proteomes" id="UP001152320">
    <property type="component" value="Chromosome 3"/>
</dbReference>
<dbReference type="GO" id="GO:0005856">
    <property type="term" value="C:cytoskeleton"/>
    <property type="evidence" value="ECO:0007669"/>
    <property type="project" value="UniProtKB-SubCell"/>
</dbReference>
<sequence>MSDIVTFMAAPRDYRKIVDGGGGVIQWDWKNNKYIFVDKGQLNKQLEKLNLNEPCPYDSHARVRKSSSSSNSKRCRSNHRPSYRVPSKKGCRPLRQQNSGSKNDKVLLSSGRGRLRVYSPKKQPAIFKKPAAPAKRIAQPEEKEGRIVVYDKENVPTDHDGKGDGVKKVTKPQSGRVGRPPKELLSEHSTFTSIISSRLIHIRAAKTFWRQSPNAFLSYLIRTEDDAVTVDVLPVMIHHLKNDTSTAKEVSMGVCLDLLPTLRRLLDSKVEDYVKTSLDMLRTILRYWWDDLQTMKKGETEQNMLQSRSIPGIYTSITAMLDKIQSLTKRRGETGSKAKIVESLLQKL</sequence>
<dbReference type="OrthoDB" id="8754475at2759"/>
<evidence type="ECO:0000313" key="6">
    <source>
        <dbReference type="EMBL" id="KAJ8045146.1"/>
    </source>
</evidence>
<dbReference type="InterPro" id="IPR042404">
    <property type="entry name" value="KATNBL1"/>
</dbReference>
<feature type="region of interest" description="Disordered" evidence="4">
    <location>
        <begin position="154"/>
        <end position="183"/>
    </location>
</feature>
<organism evidence="6 7">
    <name type="scientific">Holothuria leucospilota</name>
    <name type="common">Black long sea cucumber</name>
    <name type="synonym">Mertensiothuria leucospilota</name>
    <dbReference type="NCBI Taxonomy" id="206669"/>
    <lineage>
        <taxon>Eukaryota</taxon>
        <taxon>Metazoa</taxon>
        <taxon>Echinodermata</taxon>
        <taxon>Eleutherozoa</taxon>
        <taxon>Echinozoa</taxon>
        <taxon>Holothuroidea</taxon>
        <taxon>Aspidochirotacea</taxon>
        <taxon>Aspidochirotida</taxon>
        <taxon>Holothuriidae</taxon>
        <taxon>Holothuria</taxon>
    </lineage>
</organism>